<evidence type="ECO:0000313" key="7">
    <source>
        <dbReference type="EMBL" id="CAD7273544.1"/>
    </source>
</evidence>
<gene>
    <name evidence="7" type="ORF">NMOB1V02_LOCUS1425</name>
</gene>
<dbReference type="GO" id="GO:0005762">
    <property type="term" value="C:mitochondrial large ribosomal subunit"/>
    <property type="evidence" value="ECO:0007669"/>
    <property type="project" value="TreeGrafter"/>
</dbReference>
<reference evidence="7" key="1">
    <citation type="submission" date="2020-11" db="EMBL/GenBank/DDBJ databases">
        <authorList>
            <person name="Tran Van P."/>
        </authorList>
    </citation>
    <scope>NUCLEOTIDE SEQUENCE</scope>
</reference>
<keyword evidence="2" id="KW-0689">Ribosomal protein</keyword>
<evidence type="ECO:0000256" key="3">
    <source>
        <dbReference type="ARBA" id="ARBA00023274"/>
    </source>
</evidence>
<evidence type="ECO:0000256" key="5">
    <source>
        <dbReference type="ARBA" id="ARBA00035538"/>
    </source>
</evidence>
<evidence type="ECO:0000256" key="2">
    <source>
        <dbReference type="ARBA" id="ARBA00022980"/>
    </source>
</evidence>
<evidence type="ECO:0000256" key="1">
    <source>
        <dbReference type="ARBA" id="ARBA00008760"/>
    </source>
</evidence>
<dbReference type="AlphaFoldDB" id="A0A7R9BGI4"/>
<dbReference type="SUPFAM" id="SSF143800">
    <property type="entry name" value="L28p-like"/>
    <property type="match status" value="1"/>
</dbReference>
<evidence type="ECO:0000256" key="4">
    <source>
        <dbReference type="ARBA" id="ARBA00035269"/>
    </source>
</evidence>
<dbReference type="OrthoDB" id="361870at2759"/>
<comment type="similarity">
    <text evidence="1">Belongs to the bacterial ribosomal protein bL28 family.</text>
</comment>
<dbReference type="InterPro" id="IPR026569">
    <property type="entry name" value="Ribosomal_bL28"/>
</dbReference>
<protein>
    <recommendedName>
        <fullName evidence="4">Large ribosomal subunit protein bL28m</fullName>
    </recommendedName>
    <alternativeName>
        <fullName evidence="5">39S ribosomal protein L28, mitochondrial</fullName>
    </alternativeName>
</protein>
<dbReference type="PANTHER" id="PTHR13528">
    <property type="entry name" value="39S RIBOSOMAL PROTEIN L28, MITOCHONDRIAL"/>
    <property type="match status" value="1"/>
</dbReference>
<accession>A0A7R9BGI4</accession>
<sequence length="270" mass="31835">MPRFPSYFVHYRNPRLKWNVGLLARLPECYKEFYEEWQYGVRTPVHWIPKEQEYARDNETGEIKRFENHEIPAIYPPESHSALWGGEGVLYGFEKRKHYHAKVPMFWTPFLKRSVIYSEILDKYLSTVVTERVLHNIDAHKGLDFYLLKTSAADLQSLLALKLKRFLYQELASTSDQPDVRTTKIRQKYDHLKIPAEHAEWYGLSLREACEKLQYSEEHAPKFPLKNIFRQELIEVLKDRKRSDLETREESTSGASGWLSKIPGFKKAAG</sequence>
<dbReference type="PANTHER" id="PTHR13528:SF2">
    <property type="entry name" value="LARGE RIBOSOMAL SUBUNIT PROTEIN BL28M"/>
    <property type="match status" value="1"/>
</dbReference>
<evidence type="ECO:0000256" key="6">
    <source>
        <dbReference type="SAM" id="MobiDB-lite"/>
    </source>
</evidence>
<dbReference type="InterPro" id="IPR034704">
    <property type="entry name" value="Ribosomal_bL28/bL31-like_sf"/>
</dbReference>
<dbReference type="GO" id="GO:0003735">
    <property type="term" value="F:structural constituent of ribosome"/>
    <property type="evidence" value="ECO:0007669"/>
    <property type="project" value="InterPro"/>
</dbReference>
<keyword evidence="3" id="KW-0687">Ribonucleoprotein</keyword>
<name>A0A7R9BGI4_9CRUS</name>
<proteinExistence type="inferred from homology"/>
<evidence type="ECO:0000313" key="8">
    <source>
        <dbReference type="Proteomes" id="UP000678499"/>
    </source>
</evidence>
<dbReference type="EMBL" id="OA882179">
    <property type="protein sequence ID" value="CAD7273544.1"/>
    <property type="molecule type" value="Genomic_DNA"/>
</dbReference>
<organism evidence="7">
    <name type="scientific">Notodromas monacha</name>
    <dbReference type="NCBI Taxonomy" id="399045"/>
    <lineage>
        <taxon>Eukaryota</taxon>
        <taxon>Metazoa</taxon>
        <taxon>Ecdysozoa</taxon>
        <taxon>Arthropoda</taxon>
        <taxon>Crustacea</taxon>
        <taxon>Oligostraca</taxon>
        <taxon>Ostracoda</taxon>
        <taxon>Podocopa</taxon>
        <taxon>Podocopida</taxon>
        <taxon>Cypridocopina</taxon>
        <taxon>Cypridoidea</taxon>
        <taxon>Cyprididae</taxon>
        <taxon>Notodromas</taxon>
    </lineage>
</organism>
<dbReference type="Proteomes" id="UP000678499">
    <property type="component" value="Unassembled WGS sequence"/>
</dbReference>
<dbReference type="EMBL" id="CAJPEX010000142">
    <property type="protein sequence ID" value="CAG0913696.1"/>
    <property type="molecule type" value="Genomic_DNA"/>
</dbReference>
<keyword evidence="8" id="KW-1185">Reference proteome</keyword>
<feature type="region of interest" description="Disordered" evidence="6">
    <location>
        <begin position="244"/>
        <end position="270"/>
    </location>
</feature>